<accession>A0A5B7CWL5</accession>
<organism evidence="1 2">
    <name type="scientific">Portunus trituberculatus</name>
    <name type="common">Swimming crab</name>
    <name type="synonym">Neptunus trituberculatus</name>
    <dbReference type="NCBI Taxonomy" id="210409"/>
    <lineage>
        <taxon>Eukaryota</taxon>
        <taxon>Metazoa</taxon>
        <taxon>Ecdysozoa</taxon>
        <taxon>Arthropoda</taxon>
        <taxon>Crustacea</taxon>
        <taxon>Multicrustacea</taxon>
        <taxon>Malacostraca</taxon>
        <taxon>Eumalacostraca</taxon>
        <taxon>Eucarida</taxon>
        <taxon>Decapoda</taxon>
        <taxon>Pleocyemata</taxon>
        <taxon>Brachyura</taxon>
        <taxon>Eubrachyura</taxon>
        <taxon>Portunoidea</taxon>
        <taxon>Portunidae</taxon>
        <taxon>Portuninae</taxon>
        <taxon>Portunus</taxon>
    </lineage>
</organism>
<gene>
    <name evidence="1" type="ORF">E2C01_005966</name>
</gene>
<proteinExistence type="predicted"/>
<keyword evidence="2" id="KW-1185">Reference proteome</keyword>
<dbReference type="Proteomes" id="UP000324222">
    <property type="component" value="Unassembled WGS sequence"/>
</dbReference>
<name>A0A5B7CWL5_PORTR</name>
<dbReference type="AlphaFoldDB" id="A0A5B7CWL5"/>
<protein>
    <submittedName>
        <fullName evidence="1">Uncharacterized protein</fullName>
    </submittedName>
</protein>
<sequence>MTRFHIHSAYYLPVCCCGWGLEEPPDAGQVASLAALSPILLHQCLDHLQLIKISTAVIQSQLLLLPPPELIPNVTIILLLRKLVLSFSLVESAGRPRYCLMPSCHPALDAQYYRRRGKYSSLCGLDSSGDSSNVNCGSL</sequence>
<comment type="caution">
    <text evidence="1">The sequence shown here is derived from an EMBL/GenBank/DDBJ whole genome shotgun (WGS) entry which is preliminary data.</text>
</comment>
<dbReference type="EMBL" id="VSRR010000267">
    <property type="protein sequence ID" value="MPC13241.1"/>
    <property type="molecule type" value="Genomic_DNA"/>
</dbReference>
<evidence type="ECO:0000313" key="1">
    <source>
        <dbReference type="EMBL" id="MPC13241.1"/>
    </source>
</evidence>
<reference evidence="1 2" key="1">
    <citation type="submission" date="2019-05" db="EMBL/GenBank/DDBJ databases">
        <title>Another draft genome of Portunus trituberculatus and its Hox gene families provides insights of decapod evolution.</title>
        <authorList>
            <person name="Jeong J.-H."/>
            <person name="Song I."/>
            <person name="Kim S."/>
            <person name="Choi T."/>
            <person name="Kim D."/>
            <person name="Ryu S."/>
            <person name="Kim W."/>
        </authorList>
    </citation>
    <scope>NUCLEOTIDE SEQUENCE [LARGE SCALE GENOMIC DNA]</scope>
    <source>
        <tissue evidence="1">Muscle</tissue>
    </source>
</reference>
<evidence type="ECO:0000313" key="2">
    <source>
        <dbReference type="Proteomes" id="UP000324222"/>
    </source>
</evidence>